<dbReference type="SUPFAM" id="SSF51658">
    <property type="entry name" value="Xylose isomerase-like"/>
    <property type="match status" value="1"/>
</dbReference>
<dbReference type="InterPro" id="IPR050417">
    <property type="entry name" value="Sugar_Epim/Isomerase"/>
</dbReference>
<sequence length="264" mass="29414">MLRFAANISTMFTELPFRARFAAARMAGFPAVEFQFAYDHEPGELAAELQVNGLTQVLLNTPPGDFEAGERGLAALPGRELAFETAMEKAFAYADALGCTMIHVMAGIPDVSVDPDRAMRTFVSNLQQAAAEAKRHGVTLLIEPINRRDVPGYFLSRNETARRVIETVAADNLGLQFDVYHRQIVQGDLVHGLREDFDIIRHIQIANPPERTDPGQGEINFDCIFKEIAALGYKGWIGCEYTPKGRTLDSLAWYEPFRPLRKPS</sequence>
<comment type="caution">
    <text evidence="5">The sequence shown here is derived from an EMBL/GenBank/DDBJ whole genome shotgun (WGS) entry which is preliminary data.</text>
</comment>
<name>A0A4V2UZP0_9HYPH</name>
<proteinExistence type="inferred from homology"/>
<keyword evidence="1 2" id="KW-0413">Isomerase</keyword>
<organism evidence="5 6">
    <name type="scientific">Tepidamorphus gemmatus</name>
    <dbReference type="NCBI Taxonomy" id="747076"/>
    <lineage>
        <taxon>Bacteria</taxon>
        <taxon>Pseudomonadati</taxon>
        <taxon>Pseudomonadota</taxon>
        <taxon>Alphaproteobacteria</taxon>
        <taxon>Hyphomicrobiales</taxon>
        <taxon>Tepidamorphaceae</taxon>
        <taxon>Tepidamorphus</taxon>
    </lineage>
</organism>
<evidence type="ECO:0000256" key="1">
    <source>
        <dbReference type="ARBA" id="ARBA00023235"/>
    </source>
</evidence>
<dbReference type="PIRSF" id="PIRSF006241">
    <property type="entry name" value="HyI"/>
    <property type="match status" value="1"/>
</dbReference>
<dbReference type="AlphaFoldDB" id="A0A4V2UZP0"/>
<dbReference type="InterPro" id="IPR013022">
    <property type="entry name" value="Xyl_isomerase-like_TIM-brl"/>
</dbReference>
<dbReference type="Pfam" id="PF01261">
    <property type="entry name" value="AP_endonuc_2"/>
    <property type="match status" value="1"/>
</dbReference>
<dbReference type="Gene3D" id="3.20.20.150">
    <property type="entry name" value="Divalent-metal-dependent TIM barrel enzymes"/>
    <property type="match status" value="1"/>
</dbReference>
<dbReference type="RefSeq" id="WP_132805909.1">
    <property type="nucleotide sequence ID" value="NZ_SMAK01000003.1"/>
</dbReference>
<dbReference type="GO" id="GO:0008903">
    <property type="term" value="F:hydroxypyruvate isomerase activity"/>
    <property type="evidence" value="ECO:0007669"/>
    <property type="project" value="TreeGrafter"/>
</dbReference>
<gene>
    <name evidence="5" type="ORF">EDC22_103342</name>
</gene>
<feature type="active site" description="Proton donor/acceptor" evidence="3">
    <location>
        <position position="143"/>
    </location>
</feature>
<dbReference type="Proteomes" id="UP000295678">
    <property type="component" value="Unassembled WGS sequence"/>
</dbReference>
<dbReference type="InterPro" id="IPR026040">
    <property type="entry name" value="HyI-like"/>
</dbReference>
<evidence type="ECO:0000259" key="4">
    <source>
        <dbReference type="Pfam" id="PF01261"/>
    </source>
</evidence>
<dbReference type="InterPro" id="IPR053398">
    <property type="entry name" value="HPT_OtnI_isomerases"/>
</dbReference>
<dbReference type="PANTHER" id="PTHR43489">
    <property type="entry name" value="ISOMERASE"/>
    <property type="match status" value="1"/>
</dbReference>
<keyword evidence="5" id="KW-0670">Pyruvate</keyword>
<evidence type="ECO:0000256" key="3">
    <source>
        <dbReference type="PIRSR" id="PIRSR006241-50"/>
    </source>
</evidence>
<feature type="active site" description="Proton donor/acceptor" evidence="3">
    <location>
        <position position="240"/>
    </location>
</feature>
<comment type="similarity">
    <text evidence="2">Belongs to the hyi family.</text>
</comment>
<dbReference type="FunFam" id="3.20.20.150:FF:000007">
    <property type="entry name" value="Hydroxypyruvate isomerase"/>
    <property type="match status" value="1"/>
</dbReference>
<dbReference type="OrthoDB" id="9786584at2"/>
<protein>
    <submittedName>
        <fullName evidence="5">Hydroxypyruvate isomerase</fullName>
    </submittedName>
</protein>
<evidence type="ECO:0000256" key="2">
    <source>
        <dbReference type="PIRNR" id="PIRNR006241"/>
    </source>
</evidence>
<feature type="domain" description="Xylose isomerase-like TIM barrel" evidence="4">
    <location>
        <begin position="21"/>
        <end position="255"/>
    </location>
</feature>
<accession>A0A4V2UZP0</accession>
<dbReference type="GO" id="GO:0046487">
    <property type="term" value="P:glyoxylate metabolic process"/>
    <property type="evidence" value="ECO:0007669"/>
    <property type="project" value="TreeGrafter"/>
</dbReference>
<dbReference type="PANTHER" id="PTHR43489:SF6">
    <property type="entry name" value="HYDROXYPYRUVATE ISOMERASE-RELATED"/>
    <property type="match status" value="1"/>
</dbReference>
<evidence type="ECO:0000313" key="5">
    <source>
        <dbReference type="EMBL" id="TCT12028.1"/>
    </source>
</evidence>
<keyword evidence="6" id="KW-1185">Reference proteome</keyword>
<dbReference type="EMBL" id="SMAK01000003">
    <property type="protein sequence ID" value="TCT12028.1"/>
    <property type="molecule type" value="Genomic_DNA"/>
</dbReference>
<dbReference type="InterPro" id="IPR036237">
    <property type="entry name" value="Xyl_isomerase-like_sf"/>
</dbReference>
<dbReference type="NCBIfam" id="NF043033">
    <property type="entry name" value="OxoTetrIsom"/>
    <property type="match status" value="1"/>
</dbReference>
<reference evidence="5 6" key="1">
    <citation type="submission" date="2019-03" db="EMBL/GenBank/DDBJ databases">
        <title>Genomic Encyclopedia of Type Strains, Phase IV (KMG-IV): sequencing the most valuable type-strain genomes for metagenomic binning, comparative biology and taxonomic classification.</title>
        <authorList>
            <person name="Goeker M."/>
        </authorList>
    </citation>
    <scope>NUCLEOTIDE SEQUENCE [LARGE SCALE GENOMIC DNA]</scope>
    <source>
        <strain evidence="5 6">DSM 19345</strain>
    </source>
</reference>
<evidence type="ECO:0000313" key="6">
    <source>
        <dbReference type="Proteomes" id="UP000295678"/>
    </source>
</evidence>